<proteinExistence type="predicted"/>
<dbReference type="AlphaFoldDB" id="A0A444S8S1"/>
<protein>
    <recommendedName>
        <fullName evidence="1">Thioesterase domain-containing protein</fullName>
    </recommendedName>
</protein>
<organism evidence="2 3">
    <name type="scientific">Verticillium dahliae</name>
    <name type="common">Verticillium wilt</name>
    <dbReference type="NCBI Taxonomy" id="27337"/>
    <lineage>
        <taxon>Eukaryota</taxon>
        <taxon>Fungi</taxon>
        <taxon>Dikarya</taxon>
        <taxon>Ascomycota</taxon>
        <taxon>Pezizomycotina</taxon>
        <taxon>Sordariomycetes</taxon>
        <taxon>Hypocreomycetidae</taxon>
        <taxon>Glomerellales</taxon>
        <taxon>Plectosphaerellaceae</taxon>
        <taxon>Verticillium</taxon>
    </lineage>
</organism>
<reference evidence="2 3" key="1">
    <citation type="submission" date="2018-12" db="EMBL/GenBank/DDBJ databases">
        <title>Genome of Verticillium dahliae isolate Getta Getta.</title>
        <authorList>
            <person name="Gardiner D.M."/>
        </authorList>
    </citation>
    <scope>NUCLEOTIDE SEQUENCE [LARGE SCALE GENOMIC DNA]</scope>
    <source>
        <strain evidence="2 3">Getta Getta</strain>
    </source>
</reference>
<sequence>MEGEAAKTRQTNKNVSAMTSENPDLQHFLSIPWCAAHLTPTTIYETPVCRFPKLSGEDNLFATVLNAPGAIKAFLSFHEAPAPDAPPLVEEIDFFVTLGTDVASHPSLCHGGLIAALMDEVLGLTMGMNKSRGALSTQTHMTGYLNINYLKPVPVPATYLCRAKVLRIEGRKSFLVGTVEDEQGAVLVKADSLFIDVKGKL</sequence>
<evidence type="ECO:0000313" key="2">
    <source>
        <dbReference type="EMBL" id="RXG49802.1"/>
    </source>
</evidence>
<name>A0A444S8S1_VERDA</name>
<comment type="caution">
    <text evidence="2">The sequence shown here is derived from an EMBL/GenBank/DDBJ whole genome shotgun (WGS) entry which is preliminary data.</text>
</comment>
<dbReference type="PANTHER" id="PTHR47260:SF6">
    <property type="entry name" value="THIOESTERASE DOMAIN-CONTAINING PROTEIN"/>
    <property type="match status" value="1"/>
</dbReference>
<accession>A0A444S8S1</accession>
<dbReference type="Pfam" id="PF03061">
    <property type="entry name" value="4HBT"/>
    <property type="match status" value="1"/>
</dbReference>
<evidence type="ECO:0000259" key="1">
    <source>
        <dbReference type="Pfam" id="PF03061"/>
    </source>
</evidence>
<dbReference type="SUPFAM" id="SSF54637">
    <property type="entry name" value="Thioesterase/thiol ester dehydrase-isomerase"/>
    <property type="match status" value="1"/>
</dbReference>
<dbReference type="EMBL" id="RSDZ01000010">
    <property type="protein sequence ID" value="RXG49802.1"/>
    <property type="molecule type" value="Genomic_DNA"/>
</dbReference>
<dbReference type="InterPro" id="IPR006683">
    <property type="entry name" value="Thioestr_dom"/>
</dbReference>
<gene>
    <name evidence="2" type="ORF">VDGE_00470</name>
</gene>
<dbReference type="Gene3D" id="3.10.129.10">
    <property type="entry name" value="Hotdog Thioesterase"/>
    <property type="match status" value="1"/>
</dbReference>
<dbReference type="Proteomes" id="UP000288725">
    <property type="component" value="Chromosome 2"/>
</dbReference>
<evidence type="ECO:0000313" key="3">
    <source>
        <dbReference type="Proteomes" id="UP000288725"/>
    </source>
</evidence>
<dbReference type="InterPro" id="IPR029069">
    <property type="entry name" value="HotDog_dom_sf"/>
</dbReference>
<dbReference type="PANTHER" id="PTHR47260">
    <property type="entry name" value="UPF0644 PROTEIN PB2B4.06"/>
    <property type="match status" value="1"/>
</dbReference>
<dbReference type="InterPro" id="IPR052061">
    <property type="entry name" value="PTE-AB_protein"/>
</dbReference>
<dbReference type="CDD" id="cd03443">
    <property type="entry name" value="PaaI_thioesterase"/>
    <property type="match status" value="1"/>
</dbReference>
<feature type="domain" description="Thioesterase" evidence="1">
    <location>
        <begin position="109"/>
        <end position="186"/>
    </location>
</feature>